<reference evidence="3 4" key="1">
    <citation type="submission" date="2020-08" db="EMBL/GenBank/DDBJ databases">
        <title>Exploring microbial biodiversity for novel pathways involved in the catabolism of aromatic compounds derived from lignin.</title>
        <authorList>
            <person name="Elkins J."/>
        </authorList>
    </citation>
    <scope>NUCLEOTIDE SEQUENCE [LARGE SCALE GENOMIC DNA]</scope>
    <source>
        <strain evidence="3 4">B1D3A</strain>
    </source>
</reference>
<keyword evidence="4" id="KW-1185">Reference proteome</keyword>
<keyword evidence="1" id="KW-0732">Signal</keyword>
<dbReference type="RefSeq" id="WP_338056678.1">
    <property type="nucleotide sequence ID" value="NZ_JACHKA010000001.1"/>
</dbReference>
<dbReference type="InterPro" id="IPR013424">
    <property type="entry name" value="Ice-binding_C"/>
</dbReference>
<dbReference type="EMBL" id="JACHKA010000001">
    <property type="protein sequence ID" value="MBB5984195.1"/>
    <property type="molecule type" value="Genomic_DNA"/>
</dbReference>
<evidence type="ECO:0000313" key="3">
    <source>
        <dbReference type="EMBL" id="MBB5984195.1"/>
    </source>
</evidence>
<organism evidence="3 4">
    <name type="scientific">Sphingobium lignivorans</name>
    <dbReference type="NCBI Taxonomy" id="2735886"/>
    <lineage>
        <taxon>Bacteria</taxon>
        <taxon>Pseudomonadati</taxon>
        <taxon>Pseudomonadota</taxon>
        <taxon>Alphaproteobacteria</taxon>
        <taxon>Sphingomonadales</taxon>
        <taxon>Sphingomonadaceae</taxon>
        <taxon>Sphingobium</taxon>
    </lineage>
</organism>
<feature type="chain" id="PRO_5047365815" description="Ice-binding protein C-terminal domain-containing protein" evidence="1">
    <location>
        <begin position="19"/>
        <end position="213"/>
    </location>
</feature>
<feature type="domain" description="Ice-binding protein C-terminal" evidence="2">
    <location>
        <begin position="182"/>
        <end position="206"/>
    </location>
</feature>
<protein>
    <recommendedName>
        <fullName evidence="2">Ice-binding protein C-terminal domain-containing protein</fullName>
    </recommendedName>
</protein>
<evidence type="ECO:0000256" key="1">
    <source>
        <dbReference type="SAM" id="SignalP"/>
    </source>
</evidence>
<dbReference type="NCBIfam" id="NF035944">
    <property type="entry name" value="PEPxxWA-CTERM"/>
    <property type="match status" value="1"/>
</dbReference>
<sequence>MKKFMALLLMTSAIPAQAAIIKIDITGNLYQVSESVESRFSLGDEVTARLLLDTSVMGSEFYPDTYLFSNAVVGGFISVSGYTATFSNSARAFVTDDEFGGAMDRFLIDDYEANAADVNGMAFHDLFLNWQDNSATASQGFTLPNKPSAVLAYGLPYGGVDWLTSDGQNRITFTATQVTVSPVPESATWAMMIAGMGLAGAALRRRKLTVSFG</sequence>
<dbReference type="Proteomes" id="UP001138540">
    <property type="component" value="Unassembled WGS sequence"/>
</dbReference>
<feature type="signal peptide" evidence="1">
    <location>
        <begin position="1"/>
        <end position="18"/>
    </location>
</feature>
<comment type="caution">
    <text evidence="3">The sequence shown here is derived from an EMBL/GenBank/DDBJ whole genome shotgun (WGS) entry which is preliminary data.</text>
</comment>
<name>A0ABR6NAA5_9SPHN</name>
<proteinExistence type="predicted"/>
<dbReference type="NCBIfam" id="TIGR02595">
    <property type="entry name" value="PEP_CTERM"/>
    <property type="match status" value="1"/>
</dbReference>
<evidence type="ECO:0000259" key="2">
    <source>
        <dbReference type="Pfam" id="PF07589"/>
    </source>
</evidence>
<dbReference type="Pfam" id="PF07589">
    <property type="entry name" value="PEP-CTERM"/>
    <property type="match status" value="1"/>
</dbReference>
<evidence type="ECO:0000313" key="4">
    <source>
        <dbReference type="Proteomes" id="UP001138540"/>
    </source>
</evidence>
<gene>
    <name evidence="3" type="ORF">HNP60_000169</name>
</gene>
<accession>A0ABR6NAA5</accession>